<dbReference type="InterPro" id="IPR001789">
    <property type="entry name" value="Sig_transdc_resp-reg_receiver"/>
</dbReference>
<dbReference type="PANTHER" id="PTHR44591">
    <property type="entry name" value="STRESS RESPONSE REGULATOR PROTEIN 1"/>
    <property type="match status" value="1"/>
</dbReference>
<dbReference type="SUPFAM" id="SSF52172">
    <property type="entry name" value="CheY-like"/>
    <property type="match status" value="1"/>
</dbReference>
<feature type="modified residue" description="4-aspartylphosphate" evidence="2">
    <location>
        <position position="61"/>
    </location>
</feature>
<accession>A0A2W4WA25</accession>
<gene>
    <name evidence="4" type="ORF">DCF19_09045</name>
</gene>
<dbReference type="InterPro" id="IPR000014">
    <property type="entry name" value="PAS"/>
</dbReference>
<dbReference type="GO" id="GO:0000160">
    <property type="term" value="P:phosphorelay signal transduction system"/>
    <property type="evidence" value="ECO:0007669"/>
    <property type="project" value="InterPro"/>
</dbReference>
<dbReference type="SMART" id="SM00448">
    <property type="entry name" value="REC"/>
    <property type="match status" value="1"/>
</dbReference>
<protein>
    <submittedName>
        <fullName evidence="4">Response regulator</fullName>
    </submittedName>
</protein>
<dbReference type="EMBL" id="QBML01000010">
    <property type="protein sequence ID" value="PZO41696.1"/>
    <property type="molecule type" value="Genomic_DNA"/>
</dbReference>
<dbReference type="InterPro" id="IPR050595">
    <property type="entry name" value="Bact_response_regulator"/>
</dbReference>
<name>A0A2W4WA25_9CYAN</name>
<proteinExistence type="predicted"/>
<dbReference type="Gene3D" id="3.30.450.20">
    <property type="entry name" value="PAS domain"/>
    <property type="match status" value="1"/>
</dbReference>
<evidence type="ECO:0000256" key="2">
    <source>
        <dbReference type="PROSITE-ProRule" id="PRU00169"/>
    </source>
</evidence>
<dbReference type="Gene3D" id="3.40.50.2300">
    <property type="match status" value="1"/>
</dbReference>
<dbReference type="InterPro" id="IPR011006">
    <property type="entry name" value="CheY-like_superfamily"/>
</dbReference>
<comment type="caution">
    <text evidence="4">The sequence shown here is derived from an EMBL/GenBank/DDBJ whole genome shotgun (WGS) entry which is preliminary data.</text>
</comment>
<dbReference type="CDD" id="cd00130">
    <property type="entry name" value="PAS"/>
    <property type="match status" value="1"/>
</dbReference>
<evidence type="ECO:0000313" key="5">
    <source>
        <dbReference type="Proteomes" id="UP000249467"/>
    </source>
</evidence>
<evidence type="ECO:0000256" key="1">
    <source>
        <dbReference type="ARBA" id="ARBA00022553"/>
    </source>
</evidence>
<dbReference type="PANTHER" id="PTHR44591:SF3">
    <property type="entry name" value="RESPONSE REGULATORY DOMAIN-CONTAINING PROTEIN"/>
    <property type="match status" value="1"/>
</dbReference>
<sequence>MSYNPSIELTGNILLVDDLPENLQLLSDLLLTLGYSVRSVTNGRMALKTAKIKRPDVIILDIKMPDMDGYQVCQAFKADEELRDIPIIFISALDDVFDKVKAFWSGGVDYISKPFQSEEVLVRLENQLAIQRHKRSLQDEIARRKETEEMLYQSRALVTSVLNSVSDGIAALQAVRDPNTGSIEDFRCLVVNPVIARIFDRNREDLIGKLVLRRFLERFSPVLFEQLINVVETGITLNTEICYPSDPISWYQIIVVKLGDGFTVTLRDITSSKQVN</sequence>
<dbReference type="SUPFAM" id="SSF55785">
    <property type="entry name" value="PYP-like sensor domain (PAS domain)"/>
    <property type="match status" value="1"/>
</dbReference>
<feature type="domain" description="Response regulatory" evidence="3">
    <location>
        <begin position="12"/>
        <end position="128"/>
    </location>
</feature>
<reference evidence="4 5" key="1">
    <citation type="submission" date="2018-04" db="EMBL/GenBank/DDBJ databases">
        <authorList>
            <person name="Go L.Y."/>
            <person name="Mitchell J.A."/>
        </authorList>
    </citation>
    <scope>NUCLEOTIDE SEQUENCE [LARGE SCALE GENOMIC DNA]</scope>
    <source>
        <strain evidence="4">ULC066bin1</strain>
    </source>
</reference>
<organism evidence="4 5">
    <name type="scientific">Pseudanabaena frigida</name>
    <dbReference type="NCBI Taxonomy" id="945775"/>
    <lineage>
        <taxon>Bacteria</taxon>
        <taxon>Bacillati</taxon>
        <taxon>Cyanobacteriota</taxon>
        <taxon>Cyanophyceae</taxon>
        <taxon>Pseudanabaenales</taxon>
        <taxon>Pseudanabaenaceae</taxon>
        <taxon>Pseudanabaena</taxon>
    </lineage>
</organism>
<dbReference type="Pfam" id="PF00072">
    <property type="entry name" value="Response_reg"/>
    <property type="match status" value="1"/>
</dbReference>
<evidence type="ECO:0000259" key="3">
    <source>
        <dbReference type="PROSITE" id="PS50110"/>
    </source>
</evidence>
<reference evidence="4 5" key="2">
    <citation type="submission" date="2018-06" db="EMBL/GenBank/DDBJ databases">
        <title>Metagenomic assembly of (sub)arctic Cyanobacteria and their associated microbiome from non-axenic cultures.</title>
        <authorList>
            <person name="Baurain D."/>
        </authorList>
    </citation>
    <scope>NUCLEOTIDE SEQUENCE [LARGE SCALE GENOMIC DNA]</scope>
    <source>
        <strain evidence="4">ULC066bin1</strain>
    </source>
</reference>
<dbReference type="AlphaFoldDB" id="A0A2W4WA25"/>
<evidence type="ECO:0000313" key="4">
    <source>
        <dbReference type="EMBL" id="PZO41696.1"/>
    </source>
</evidence>
<dbReference type="InterPro" id="IPR035965">
    <property type="entry name" value="PAS-like_dom_sf"/>
</dbReference>
<keyword evidence="1 2" id="KW-0597">Phosphoprotein</keyword>
<dbReference type="PROSITE" id="PS50110">
    <property type="entry name" value="RESPONSE_REGULATORY"/>
    <property type="match status" value="1"/>
</dbReference>
<dbReference type="Proteomes" id="UP000249467">
    <property type="component" value="Unassembled WGS sequence"/>
</dbReference>